<organism evidence="3">
    <name type="scientific">bioreactor metagenome</name>
    <dbReference type="NCBI Taxonomy" id="1076179"/>
    <lineage>
        <taxon>unclassified sequences</taxon>
        <taxon>metagenomes</taxon>
        <taxon>ecological metagenomes</taxon>
    </lineage>
</organism>
<dbReference type="PANTHER" id="PTHR43540:SF6">
    <property type="entry name" value="ISOCHORISMATASE-LIKE DOMAIN-CONTAINING PROTEIN"/>
    <property type="match status" value="1"/>
</dbReference>
<dbReference type="InterPro" id="IPR050272">
    <property type="entry name" value="Isochorismatase-like_hydrls"/>
</dbReference>
<name>A0A644Z419_9ZZZZ</name>
<dbReference type="AlphaFoldDB" id="A0A644Z419"/>
<feature type="domain" description="Isochorismatase-like" evidence="2">
    <location>
        <begin position="4"/>
        <end position="144"/>
    </location>
</feature>
<keyword evidence="1" id="KW-0378">Hydrolase</keyword>
<evidence type="ECO:0000256" key="1">
    <source>
        <dbReference type="ARBA" id="ARBA00022801"/>
    </source>
</evidence>
<gene>
    <name evidence="3" type="ORF">SDC9_82199</name>
</gene>
<dbReference type="InterPro" id="IPR000868">
    <property type="entry name" value="Isochorismatase-like_dom"/>
</dbReference>
<proteinExistence type="predicted"/>
<comment type="caution">
    <text evidence="3">The sequence shown here is derived from an EMBL/GenBank/DDBJ whole genome shotgun (WGS) entry which is preliminary data.</text>
</comment>
<evidence type="ECO:0000313" key="3">
    <source>
        <dbReference type="EMBL" id="MPM35606.1"/>
    </source>
</evidence>
<accession>A0A644Z419</accession>
<dbReference type="GO" id="GO:0016787">
    <property type="term" value="F:hydrolase activity"/>
    <property type="evidence" value="ECO:0007669"/>
    <property type="project" value="UniProtKB-KW"/>
</dbReference>
<dbReference type="Pfam" id="PF00857">
    <property type="entry name" value="Isochorismatase"/>
    <property type="match status" value="1"/>
</dbReference>
<dbReference type="SUPFAM" id="SSF52499">
    <property type="entry name" value="Isochorismatase-like hydrolases"/>
    <property type="match status" value="1"/>
</dbReference>
<evidence type="ECO:0000259" key="2">
    <source>
        <dbReference type="Pfam" id="PF00857"/>
    </source>
</evidence>
<dbReference type="PANTHER" id="PTHR43540">
    <property type="entry name" value="PEROXYUREIDOACRYLATE/UREIDOACRYLATE AMIDOHYDROLASE-RELATED"/>
    <property type="match status" value="1"/>
</dbReference>
<dbReference type="EMBL" id="VSSQ01007341">
    <property type="protein sequence ID" value="MPM35606.1"/>
    <property type="molecule type" value="Genomic_DNA"/>
</dbReference>
<reference evidence="3" key="1">
    <citation type="submission" date="2019-08" db="EMBL/GenBank/DDBJ databases">
        <authorList>
            <person name="Kucharzyk K."/>
            <person name="Murdoch R.W."/>
            <person name="Higgins S."/>
            <person name="Loffler F."/>
        </authorList>
    </citation>
    <scope>NUCLEOTIDE SEQUENCE</scope>
</reference>
<protein>
    <recommendedName>
        <fullName evidence="2">Isochorismatase-like domain-containing protein</fullName>
    </recommendedName>
</protein>
<dbReference type="InterPro" id="IPR036380">
    <property type="entry name" value="Isochorismatase-like_sf"/>
</dbReference>
<dbReference type="Gene3D" id="3.40.50.850">
    <property type="entry name" value="Isochorismatase-like"/>
    <property type="match status" value="1"/>
</dbReference>
<sequence>MNYALMIIDVQKAFYTGSAKESMDSVCEYINAILPLFRETNSPVIWIQHKDDEDGVIPGKEGFDLLDSLKPLPGEYRVHKEYGNSFNKTNCAKILKENRTDIVVITGFCAEYCVLSTYRGALDQDLVPVILKNGIASVKHKNKEFVEGISNIISYPILKKLMEEKQWQ</sequence>